<evidence type="ECO:0000313" key="4">
    <source>
        <dbReference type="Proteomes" id="UP000050497"/>
    </source>
</evidence>
<reference evidence="2 4" key="1">
    <citation type="submission" date="2015-09" db="EMBL/GenBank/DDBJ databases">
        <title>Identification and resolution of microdiversity through metagenomic sequencing of parallel consortia.</title>
        <authorList>
            <person name="Nelson W.C."/>
            <person name="Romine M.F."/>
            <person name="Lindemann S.R."/>
        </authorList>
    </citation>
    <scope>NUCLEOTIDE SEQUENCE [LARGE SCALE GENOMIC DNA]</scope>
    <source>
        <strain evidence="2">HL-109</strain>
    </source>
</reference>
<dbReference type="RefSeq" id="WP_131817777.1">
    <property type="nucleotide sequence ID" value="NZ_FMBM01000002.1"/>
</dbReference>
<reference evidence="3 5" key="2">
    <citation type="submission" date="2016-08" db="EMBL/GenBank/DDBJ databases">
        <authorList>
            <person name="Varghese N."/>
            <person name="Submissions Spin"/>
        </authorList>
    </citation>
    <scope>NUCLEOTIDE SEQUENCE [LARGE SCALE GENOMIC DNA]</scope>
    <source>
        <strain evidence="3 5">HL-109</strain>
    </source>
</reference>
<name>A0A0N8KEU7_9HYPH</name>
<evidence type="ECO:0000313" key="3">
    <source>
        <dbReference type="EMBL" id="SCC81232.1"/>
    </source>
</evidence>
<sequence length="362" mass="38072">MRPDLVQVLLRVQTDLFAGAPAGARDGSQAFEPLALALISRAQPDTLLYVARQLAQLPDPPESVLRAIVVRGQELGLADPLHGGGGSASSAAPPGPSREPIPDGTPPAASTGLDLALARDSHALLGGRLLQDMVARARRVPDLAEALLARTDLPSRSLAPLYLHADQARRAALRSAMAQDGGGASHLRLVRPTRERIAALHDAADIGEKAAFGARLAQGLGLTVVPEWRFDQPARHDCLALALLALGAPEEAAIRIFLTLDKALARNVATVFGLVEIFRRTPRSVACALIEAIYEISIVLPQRNTAPANAGRIIDHARAAGRGLGATAREALRAGARTDMPGESRVGSIRNGVRGAATRDRD</sequence>
<evidence type="ECO:0008006" key="6">
    <source>
        <dbReference type="Google" id="ProtNLM"/>
    </source>
</evidence>
<organism evidence="2 4">
    <name type="scientific">Saliniramus fredricksonii</name>
    <dbReference type="NCBI Taxonomy" id="1653334"/>
    <lineage>
        <taxon>Bacteria</taxon>
        <taxon>Pseudomonadati</taxon>
        <taxon>Pseudomonadota</taxon>
        <taxon>Alphaproteobacteria</taxon>
        <taxon>Hyphomicrobiales</taxon>
        <taxon>Salinarimonadaceae</taxon>
        <taxon>Saliniramus</taxon>
    </lineage>
</organism>
<accession>A0A0N8KEU7</accession>
<dbReference type="Proteomes" id="UP000182800">
    <property type="component" value="Unassembled WGS sequence"/>
</dbReference>
<dbReference type="EMBL" id="FMBM01000002">
    <property type="protein sequence ID" value="SCC81232.1"/>
    <property type="molecule type" value="Genomic_DNA"/>
</dbReference>
<evidence type="ECO:0000313" key="2">
    <source>
        <dbReference type="EMBL" id="KPQ12330.1"/>
    </source>
</evidence>
<feature type="compositionally biased region" description="Pro residues" evidence="1">
    <location>
        <begin position="93"/>
        <end position="105"/>
    </location>
</feature>
<evidence type="ECO:0000256" key="1">
    <source>
        <dbReference type="SAM" id="MobiDB-lite"/>
    </source>
</evidence>
<keyword evidence="5" id="KW-1185">Reference proteome</keyword>
<evidence type="ECO:0000313" key="5">
    <source>
        <dbReference type="Proteomes" id="UP000182800"/>
    </source>
</evidence>
<comment type="caution">
    <text evidence="2">The sequence shown here is derived from an EMBL/GenBank/DDBJ whole genome shotgun (WGS) entry which is preliminary data.</text>
</comment>
<feature type="region of interest" description="Disordered" evidence="1">
    <location>
        <begin position="339"/>
        <end position="362"/>
    </location>
</feature>
<gene>
    <name evidence="3" type="ORF">GA0071312_2168</name>
    <name evidence="2" type="ORF">HLUCCO17_01855</name>
</gene>
<dbReference type="AlphaFoldDB" id="A0A0N8KEU7"/>
<protein>
    <recommendedName>
        <fullName evidence="6">DUF2336 domain-containing protein</fullName>
    </recommendedName>
</protein>
<dbReference type="OrthoDB" id="8455292at2"/>
<feature type="region of interest" description="Disordered" evidence="1">
    <location>
        <begin position="79"/>
        <end position="111"/>
    </location>
</feature>
<dbReference type="EMBL" id="LJSX01000002">
    <property type="protein sequence ID" value="KPQ12330.1"/>
    <property type="molecule type" value="Genomic_DNA"/>
</dbReference>
<proteinExistence type="predicted"/>
<dbReference type="Proteomes" id="UP000050497">
    <property type="component" value="Unassembled WGS sequence"/>
</dbReference>